<evidence type="ECO:0000256" key="1">
    <source>
        <dbReference type="SAM" id="MobiDB-lite"/>
    </source>
</evidence>
<feature type="compositionally biased region" description="Basic and acidic residues" evidence="1">
    <location>
        <begin position="357"/>
        <end position="367"/>
    </location>
</feature>
<feature type="non-terminal residue" evidence="2">
    <location>
        <position position="1"/>
    </location>
</feature>
<sequence length="774" mass="83209">RLDTPASSFAMPPMIESAASLLTNQAQQTEMNPSFDEPQEPPEATSDSLDNVVEENGTSAILKGPPTQLPQSGTGDECLVSLSRIDSGKVTQSLRPAASSNSLSLENNGVILQAEQAAIPADMPPTTTVSQSKRKIIPSPTPGSTGESDTVAAAGPAPLRSTPVSRSGTTVPSPTTPLSVSLSRSQVRQSERDQLLDKCSERSGSSSDPLHNDSRDVASIIGLERRATGRSESGIKNERLVRRDSAKVAPARPMASFPEAPPSEYSGLVSHWEQPTSPLDTSPTTAVSKRRKQEHISSSTPDLSCKRLKTSGEVYHAKKHDEGEQEGNEDEVEEEESRGIGWSRTAAVVLRWPGSDGEGRVEQREEIDSSSTTQTNGPLVTLAGPLPESARRLDNPPTAAPSHLADSHLANSDWSSSSPESPDFVSSSAAAPDSPLFRRPGTAEVDAQPEPVRASLPPDVSTTILDPAITAPSRKSDAGILLYVTVGTVCQKIIDTSEGIAESQEALTQLHQGFQDAIANMEDAGTQPYERVGTACQKIIDTTKRIAESKETLAQLHQDFQHAVANTTEYRKSRTKQGEQPAKGCVDSLELTTSPKPNENGSMIEKENFAGDRQNVRPDDEGNDALHNRAESRNQASVDVHQLTHQENPVNMVCEANSCSLDMSGIDAAAASVFNDGSWISQHRQNLSSQQSFPKNVPEYNFLTAQDDYYSMDLPQVDPNLRSSTTYPYHALRVPHGAYPNMSLSWSSSDNTMVWMDNSSRDDGGLAVSSNLLS</sequence>
<feature type="compositionally biased region" description="Acidic residues" evidence="1">
    <location>
        <begin position="323"/>
        <end position="336"/>
    </location>
</feature>
<feature type="compositionally biased region" description="Polar residues" evidence="1">
    <location>
        <begin position="23"/>
        <end position="32"/>
    </location>
</feature>
<feature type="compositionally biased region" description="Low complexity" evidence="1">
    <location>
        <begin position="412"/>
        <end position="428"/>
    </location>
</feature>
<feature type="compositionally biased region" description="Basic and acidic residues" evidence="1">
    <location>
        <begin position="223"/>
        <end position="246"/>
    </location>
</feature>
<reference evidence="2" key="1">
    <citation type="journal article" date="2020" name="Stud. Mycol.">
        <title>101 Dothideomycetes genomes: a test case for predicting lifestyles and emergence of pathogens.</title>
        <authorList>
            <person name="Haridas S."/>
            <person name="Albert R."/>
            <person name="Binder M."/>
            <person name="Bloem J."/>
            <person name="Labutti K."/>
            <person name="Salamov A."/>
            <person name="Andreopoulos B."/>
            <person name="Baker S."/>
            <person name="Barry K."/>
            <person name="Bills G."/>
            <person name="Bluhm B."/>
            <person name="Cannon C."/>
            <person name="Castanera R."/>
            <person name="Culley D."/>
            <person name="Daum C."/>
            <person name="Ezra D."/>
            <person name="Gonzalez J."/>
            <person name="Henrissat B."/>
            <person name="Kuo A."/>
            <person name="Liang C."/>
            <person name="Lipzen A."/>
            <person name="Lutzoni F."/>
            <person name="Magnuson J."/>
            <person name="Mondo S."/>
            <person name="Nolan M."/>
            <person name="Ohm R."/>
            <person name="Pangilinan J."/>
            <person name="Park H.-J."/>
            <person name="Ramirez L."/>
            <person name="Alfaro M."/>
            <person name="Sun H."/>
            <person name="Tritt A."/>
            <person name="Yoshinaga Y."/>
            <person name="Zwiers L.-H."/>
            <person name="Turgeon B."/>
            <person name="Goodwin S."/>
            <person name="Spatafora J."/>
            <person name="Crous P."/>
            <person name="Grigoriev I."/>
        </authorList>
    </citation>
    <scope>NUCLEOTIDE SEQUENCE</scope>
    <source>
        <strain evidence="2">CBS 121739</strain>
    </source>
</reference>
<feature type="compositionally biased region" description="Polar residues" evidence="1">
    <location>
        <begin position="273"/>
        <end position="287"/>
    </location>
</feature>
<feature type="compositionally biased region" description="Basic and acidic residues" evidence="1">
    <location>
        <begin position="189"/>
        <end position="201"/>
    </location>
</feature>
<accession>A0A6A6VPD8</accession>
<dbReference type="Proteomes" id="UP000799437">
    <property type="component" value="Unassembled WGS sequence"/>
</dbReference>
<feature type="region of interest" description="Disordered" evidence="1">
    <location>
        <begin position="23"/>
        <end position="76"/>
    </location>
</feature>
<feature type="region of interest" description="Disordered" evidence="1">
    <location>
        <begin position="567"/>
        <end position="626"/>
    </location>
</feature>
<dbReference type="AlphaFoldDB" id="A0A6A6VPD8"/>
<feature type="region of interest" description="Disordered" evidence="1">
    <location>
        <begin position="117"/>
        <end position="462"/>
    </location>
</feature>
<dbReference type="GeneID" id="54486087"/>
<evidence type="ECO:0000313" key="2">
    <source>
        <dbReference type="EMBL" id="KAF2752488.1"/>
    </source>
</evidence>
<gene>
    <name evidence="2" type="ORF">EJ05DRAFT_481247</name>
</gene>
<protein>
    <submittedName>
        <fullName evidence="2">Uncharacterized protein</fullName>
    </submittedName>
</protein>
<dbReference type="RefSeq" id="XP_033594946.1">
    <property type="nucleotide sequence ID" value="XM_033745033.1"/>
</dbReference>
<name>A0A6A6VPD8_9PEZI</name>
<evidence type="ECO:0000313" key="3">
    <source>
        <dbReference type="Proteomes" id="UP000799437"/>
    </source>
</evidence>
<feature type="compositionally biased region" description="Low complexity" evidence="1">
    <location>
        <begin position="160"/>
        <end position="188"/>
    </location>
</feature>
<feature type="compositionally biased region" description="Basic and acidic residues" evidence="1">
    <location>
        <begin position="604"/>
        <end position="626"/>
    </location>
</feature>
<organism evidence="2 3">
    <name type="scientific">Pseudovirgaria hyperparasitica</name>
    <dbReference type="NCBI Taxonomy" id="470096"/>
    <lineage>
        <taxon>Eukaryota</taxon>
        <taxon>Fungi</taxon>
        <taxon>Dikarya</taxon>
        <taxon>Ascomycota</taxon>
        <taxon>Pezizomycotina</taxon>
        <taxon>Dothideomycetes</taxon>
        <taxon>Dothideomycetes incertae sedis</taxon>
        <taxon>Acrospermales</taxon>
        <taxon>Acrospermaceae</taxon>
        <taxon>Pseudovirgaria</taxon>
    </lineage>
</organism>
<dbReference type="EMBL" id="ML996615">
    <property type="protein sequence ID" value="KAF2752488.1"/>
    <property type="molecule type" value="Genomic_DNA"/>
</dbReference>
<proteinExistence type="predicted"/>
<feature type="compositionally biased region" description="Polar residues" evidence="1">
    <location>
        <begin position="590"/>
        <end position="601"/>
    </location>
</feature>
<keyword evidence="3" id="KW-1185">Reference proteome</keyword>
<feature type="compositionally biased region" description="Polar residues" evidence="1">
    <location>
        <begin position="369"/>
        <end position="378"/>
    </location>
</feature>